<gene>
    <name evidence="3" type="ORF">MTP13_08355</name>
</gene>
<dbReference type="InterPro" id="IPR046291">
    <property type="entry name" value="DUF6328"/>
</dbReference>
<keyword evidence="4" id="KW-1185">Reference proteome</keyword>
<dbReference type="EMBL" id="CP094533">
    <property type="protein sequence ID" value="UOE27774.1"/>
    <property type="molecule type" value="Genomic_DNA"/>
</dbReference>
<dbReference type="Proteomes" id="UP000831304">
    <property type="component" value="Chromosome"/>
</dbReference>
<evidence type="ECO:0000256" key="1">
    <source>
        <dbReference type="SAM" id="MobiDB-lite"/>
    </source>
</evidence>
<evidence type="ECO:0000313" key="4">
    <source>
        <dbReference type="Proteomes" id="UP000831304"/>
    </source>
</evidence>
<keyword evidence="2" id="KW-1133">Transmembrane helix</keyword>
<accession>A0ABY4AXA1</accession>
<feature type="compositionally biased region" description="Basic and acidic residues" evidence="1">
    <location>
        <begin position="17"/>
        <end position="26"/>
    </location>
</feature>
<dbReference type="RefSeq" id="WP_243570594.1">
    <property type="nucleotide sequence ID" value="NZ_BAAARD010000001.1"/>
</dbReference>
<keyword evidence="2" id="KW-0812">Transmembrane</keyword>
<protein>
    <submittedName>
        <fullName evidence="3">DUF6328 family protein</fullName>
    </submittedName>
</protein>
<feature type="transmembrane region" description="Helical" evidence="2">
    <location>
        <begin position="114"/>
        <end position="137"/>
    </location>
</feature>
<feature type="compositionally biased region" description="Low complexity" evidence="1">
    <location>
        <begin position="1"/>
        <end position="11"/>
    </location>
</feature>
<reference evidence="3 4" key="1">
    <citation type="submission" date="2022-03" db="EMBL/GenBank/DDBJ databases">
        <title>Agromyces sp. isolated from the gut of P. brevitarsis seulensis larvae.</title>
        <authorList>
            <person name="Won M."/>
            <person name="Kwon S.-W."/>
        </authorList>
    </citation>
    <scope>NUCLEOTIDE SEQUENCE [LARGE SCALE GENOMIC DNA]</scope>
    <source>
        <strain evidence="3 4">KACC 16215</strain>
    </source>
</reference>
<name>A0ABY4AXA1_9MICO</name>
<evidence type="ECO:0000313" key="3">
    <source>
        <dbReference type="EMBL" id="UOE27774.1"/>
    </source>
</evidence>
<dbReference type="Pfam" id="PF19853">
    <property type="entry name" value="DUF6328"/>
    <property type="match status" value="1"/>
</dbReference>
<feature type="transmembrane region" description="Helical" evidence="2">
    <location>
        <begin position="143"/>
        <end position="165"/>
    </location>
</feature>
<feature type="region of interest" description="Disordered" evidence="1">
    <location>
        <begin position="1"/>
        <end position="26"/>
    </location>
</feature>
<keyword evidence="2" id="KW-0472">Membrane</keyword>
<organism evidence="3 4">
    <name type="scientific">Agromyces soli</name>
    <dbReference type="NCBI Taxonomy" id="659012"/>
    <lineage>
        <taxon>Bacteria</taxon>
        <taxon>Bacillati</taxon>
        <taxon>Actinomycetota</taxon>
        <taxon>Actinomycetes</taxon>
        <taxon>Micrococcales</taxon>
        <taxon>Microbacteriaceae</taxon>
        <taxon>Agromyces</taxon>
    </lineage>
</organism>
<feature type="transmembrane region" description="Helical" evidence="2">
    <location>
        <begin position="71"/>
        <end position="93"/>
    </location>
</feature>
<proteinExistence type="predicted"/>
<evidence type="ECO:0000256" key="2">
    <source>
        <dbReference type="SAM" id="Phobius"/>
    </source>
</evidence>
<sequence>MAAHPTGAGPDADADPADGRTETATERYDRNWNELLQELRAVQTGTQILSGFLLAVAFQPRFDELDPYAHTLYLCLVVAAGLATLLGLAPVMLHRALFRQHAKQRLVRTANRLLIAQIAVVSFIAAGVTGLIFDVAAGREIGVLALCIAAVVVIGFWSIMTWTGWRARLDP</sequence>